<evidence type="ECO:0000313" key="2">
    <source>
        <dbReference type="Proteomes" id="UP001165190"/>
    </source>
</evidence>
<keyword evidence="2" id="KW-1185">Reference proteome</keyword>
<dbReference type="Proteomes" id="UP001165190">
    <property type="component" value="Unassembled WGS sequence"/>
</dbReference>
<evidence type="ECO:0000313" key="1">
    <source>
        <dbReference type="EMBL" id="GMI98062.1"/>
    </source>
</evidence>
<dbReference type="OrthoDB" id="998708at2759"/>
<proteinExistence type="predicted"/>
<accession>A0A9W7IN43</accession>
<dbReference type="PANTHER" id="PTHR21581:SF6">
    <property type="entry name" value="TRAFFICKING PROTEIN PARTICLE COMPLEX SUBUNIT 12"/>
    <property type="match status" value="1"/>
</dbReference>
<dbReference type="PANTHER" id="PTHR21581">
    <property type="entry name" value="D-ALANYL-D-ALANINE CARBOXYPEPTIDASE"/>
    <property type="match status" value="1"/>
</dbReference>
<dbReference type="EMBL" id="BSYR01000031">
    <property type="protein sequence ID" value="GMI98062.1"/>
    <property type="molecule type" value="Genomic_DNA"/>
</dbReference>
<sequence length="130" mass="14698">MDEPSSETDPPTNQFGSLNDLAHELASLEDLACRSSWRSIIDKVSRARSLNLLTSPHDHLIYLTYNVLALTKLRRFANASNEIDTLDDFNSHYYKYENLPSVLPEPVWLDDPLLSSVHPCSASDQARELP</sequence>
<organism evidence="1 2">
    <name type="scientific">Hibiscus trionum</name>
    <name type="common">Flower of an hour</name>
    <dbReference type="NCBI Taxonomy" id="183268"/>
    <lineage>
        <taxon>Eukaryota</taxon>
        <taxon>Viridiplantae</taxon>
        <taxon>Streptophyta</taxon>
        <taxon>Embryophyta</taxon>
        <taxon>Tracheophyta</taxon>
        <taxon>Spermatophyta</taxon>
        <taxon>Magnoliopsida</taxon>
        <taxon>eudicotyledons</taxon>
        <taxon>Gunneridae</taxon>
        <taxon>Pentapetalae</taxon>
        <taxon>rosids</taxon>
        <taxon>malvids</taxon>
        <taxon>Malvales</taxon>
        <taxon>Malvaceae</taxon>
        <taxon>Malvoideae</taxon>
        <taxon>Hibiscus</taxon>
    </lineage>
</organism>
<dbReference type="AlphaFoldDB" id="A0A9W7IN43"/>
<comment type="caution">
    <text evidence="1">The sequence shown here is derived from an EMBL/GenBank/DDBJ whole genome shotgun (WGS) entry which is preliminary data.</text>
</comment>
<reference evidence="1" key="1">
    <citation type="submission" date="2023-05" db="EMBL/GenBank/DDBJ databases">
        <title>Genome and transcriptome analyses reveal genes involved in the formation of fine ridges on petal epidermal cells in Hibiscus trionum.</title>
        <authorList>
            <person name="Koshimizu S."/>
            <person name="Masuda S."/>
            <person name="Ishii T."/>
            <person name="Shirasu K."/>
            <person name="Hoshino A."/>
            <person name="Arita M."/>
        </authorList>
    </citation>
    <scope>NUCLEOTIDE SEQUENCE</scope>
    <source>
        <strain evidence="1">Hamamatsu line</strain>
    </source>
</reference>
<protein>
    <submittedName>
        <fullName evidence="1">Uncharacterized protein</fullName>
    </submittedName>
</protein>
<gene>
    <name evidence="1" type="ORF">HRI_003475500</name>
</gene>
<name>A0A9W7IN43_HIBTR</name>